<proteinExistence type="predicted"/>
<reference evidence="1 2" key="1">
    <citation type="submission" date="2019-04" db="EMBL/GenBank/DDBJ databases">
        <title>The sequence and de novo assembly of Takifugu bimaculatus genome using PacBio and Hi-C technologies.</title>
        <authorList>
            <person name="Xu P."/>
            <person name="Liu B."/>
            <person name="Zhou Z."/>
        </authorList>
    </citation>
    <scope>NUCLEOTIDE SEQUENCE [LARGE SCALE GENOMIC DNA]</scope>
    <source>
        <strain evidence="1">TB-2018</strain>
        <tissue evidence="1">Muscle</tissue>
    </source>
</reference>
<dbReference type="EMBL" id="SWLE01000001">
    <property type="protein sequence ID" value="TNN03385.1"/>
    <property type="molecule type" value="Genomic_DNA"/>
</dbReference>
<sequence>MGNTSLELLPASFPNAQHVVLGLINHCAQKMVSEVILLIPLLLRLRHPGADATRLGPVVEEENWSGLENVQFRPFRRNLRLRQDKRQKVLNLIRTHAPMAKDRPLVLLSWLALLAFEDLPEFSDLTGVPAEHLLQSLLYRLRECGVEASSSVQETMKGILTHVLLGADRITEFENIQQAFKSSVSVMRSTCGLVRLVSGHQTAVLSFQLVLRLAEILDAERRTNASAEEFEAFKKKLLEDLQVTQQHMREWRDELLQKPLVTPSKTLAYPKEIEMWDALLRVECSLEDVSSSWRLNVERALKKRISRASDEDQVLLCCLQSSLSVLEKSHPVVQACFSEQVSVCCRLNLPERARGRPDADSQLPGQWRLIQVDDAAGQVIHSCLTELHNLLEALLEGHVLLGHLQTCLQYKNQFKTLFQQYKKNTNIETVPVEADVVLAQREADLNLFILRKKQIDTLIKMIGKVTESITVPEMASLEEQHTADLKAVSLNRLVLVQAFNHDGTLGKSAPPQALWYRASLDTLKMANEMQRLHNSNLILSFWVREAAYLASSRKPCPAPVAASLKQIYENIWKPLQAKFFQHATSIANSSITFQQLDQILLESGDQGDGTVLRRELNLMAETLRDSKMCTLEENWVEETLGQIQEYRRLCEAAAAAGVILGIAKKMKLSGSFDEITPLTQLREDAFKQRALGSLTEDLFAAKAQISTVTEQQAVCLGGVSSQPISGQLGQRQP</sequence>
<organism evidence="1 2">
    <name type="scientific">Takifugu bimaculatus</name>
    <dbReference type="NCBI Taxonomy" id="433685"/>
    <lineage>
        <taxon>Eukaryota</taxon>
        <taxon>Metazoa</taxon>
        <taxon>Chordata</taxon>
        <taxon>Craniata</taxon>
        <taxon>Vertebrata</taxon>
        <taxon>Euteleostomi</taxon>
        <taxon>Actinopterygii</taxon>
        <taxon>Neopterygii</taxon>
        <taxon>Teleostei</taxon>
        <taxon>Neoteleostei</taxon>
        <taxon>Acanthomorphata</taxon>
        <taxon>Eupercaria</taxon>
        <taxon>Tetraodontiformes</taxon>
        <taxon>Tetradontoidea</taxon>
        <taxon>Tetraodontidae</taxon>
        <taxon>Takifugu</taxon>
    </lineage>
</organism>
<name>A0A4Z2CGW0_9TELE</name>
<gene>
    <name evidence="1" type="ORF">fugu_000414</name>
</gene>
<keyword evidence="2" id="KW-1185">Reference proteome</keyword>
<accession>A0A4Z2CGW0</accession>
<comment type="caution">
    <text evidence="1">The sequence shown here is derived from an EMBL/GenBank/DDBJ whole genome shotgun (WGS) entry which is preliminary data.</text>
</comment>
<evidence type="ECO:0000313" key="2">
    <source>
        <dbReference type="Proteomes" id="UP000516260"/>
    </source>
</evidence>
<dbReference type="GO" id="GO:0016887">
    <property type="term" value="F:ATP hydrolysis activity"/>
    <property type="evidence" value="ECO:0007669"/>
    <property type="project" value="InterPro"/>
</dbReference>
<dbReference type="GO" id="GO:0006511">
    <property type="term" value="P:ubiquitin-dependent protein catabolic process"/>
    <property type="evidence" value="ECO:0007669"/>
    <property type="project" value="TreeGrafter"/>
</dbReference>
<dbReference type="PANTHER" id="PTHR22605">
    <property type="entry name" value="RZ-TYPE DOMAIN-CONTAINING PROTEIN"/>
    <property type="match status" value="1"/>
</dbReference>
<dbReference type="GO" id="GO:0005730">
    <property type="term" value="C:nucleolus"/>
    <property type="evidence" value="ECO:0007669"/>
    <property type="project" value="TreeGrafter"/>
</dbReference>
<dbReference type="GO" id="GO:0002040">
    <property type="term" value="P:sprouting angiogenesis"/>
    <property type="evidence" value="ECO:0007669"/>
    <property type="project" value="TreeGrafter"/>
</dbReference>
<dbReference type="GO" id="GO:2000051">
    <property type="term" value="P:negative regulation of non-canonical Wnt signaling pathway"/>
    <property type="evidence" value="ECO:0007669"/>
    <property type="project" value="TreeGrafter"/>
</dbReference>
<dbReference type="GO" id="GO:0004842">
    <property type="term" value="F:ubiquitin-protein transferase activity"/>
    <property type="evidence" value="ECO:0007669"/>
    <property type="project" value="InterPro"/>
</dbReference>
<dbReference type="PANTHER" id="PTHR22605:SF21">
    <property type="entry name" value="E3 UBIQUITIN-PROTEIN LIGASE RNF213-BETA"/>
    <property type="match status" value="1"/>
</dbReference>
<evidence type="ECO:0000313" key="1">
    <source>
        <dbReference type="EMBL" id="TNN03385.1"/>
    </source>
</evidence>
<protein>
    <submittedName>
        <fullName evidence="1">Uncharacterized protein</fullName>
    </submittedName>
</protein>
<dbReference type="GO" id="GO:0005829">
    <property type="term" value="C:cytosol"/>
    <property type="evidence" value="ECO:0007669"/>
    <property type="project" value="TreeGrafter"/>
</dbReference>
<dbReference type="InterPro" id="IPR031248">
    <property type="entry name" value="RNF213"/>
</dbReference>
<dbReference type="GO" id="GO:0016020">
    <property type="term" value="C:membrane"/>
    <property type="evidence" value="ECO:0007669"/>
    <property type="project" value="TreeGrafter"/>
</dbReference>
<dbReference type="AlphaFoldDB" id="A0A4Z2CGW0"/>
<dbReference type="Proteomes" id="UP000516260">
    <property type="component" value="Chromosome 1"/>
</dbReference>